<sequence>MTLKRLIFISLFTLTWLLGFGQTRPEQLRIKAVENGLTETRQVVFADSIIPKYSIAERMRFYKVPSVSIAVINNGSIVWAKAYGYTDVGTRQPANTGTLYQAASISKSVNALGIMKLVQDGKLSLEKDIREYLRTWTFPDNEFSKGKTITLKNLLSHTAGLSTGGFMGYATSDSIPAINQILNGQRPANSDAVKPILPVGAQFKYSGGGTVIIRKILDDNISNNYDSIMQAVVLKPLKMTSSTFSQPLNYRQYRNFAAAHDSSMQVLQGKFNIYPELAPDGLWATATDLAKFVIAIQQSLKDTGPSILKKRVAEEMLTPVLSSSEAALGTFIQEKGGEKYFTHSGANIGYRSDYYGSFTTGNGVVVLTNSENGQALIDEIINSVATVYQWKDFYSPLVMKTIQVPDTLLEKYAGDYFSEDPQIKVSIVKKGDSLELTVRRPEKMYATGLDTFFLMSSPTDNCVFSSSQNDGVIDLFEVKQGEKVVVRALKRR</sequence>
<feature type="domain" description="Beta-lactamase-related" evidence="1">
    <location>
        <begin position="55"/>
        <end position="373"/>
    </location>
</feature>
<evidence type="ECO:0000259" key="1">
    <source>
        <dbReference type="Pfam" id="PF00144"/>
    </source>
</evidence>
<proteinExistence type="predicted"/>
<dbReference type="Proteomes" id="UP000198984">
    <property type="component" value="Unassembled WGS sequence"/>
</dbReference>
<dbReference type="InterPro" id="IPR012338">
    <property type="entry name" value="Beta-lactam/transpept-like"/>
</dbReference>
<dbReference type="Gene3D" id="3.40.710.10">
    <property type="entry name" value="DD-peptidase/beta-lactamase superfamily"/>
    <property type="match status" value="1"/>
</dbReference>
<organism evidence="2 3">
    <name type="scientific">Chitinophaga rupis</name>
    <dbReference type="NCBI Taxonomy" id="573321"/>
    <lineage>
        <taxon>Bacteria</taxon>
        <taxon>Pseudomonadati</taxon>
        <taxon>Bacteroidota</taxon>
        <taxon>Chitinophagia</taxon>
        <taxon>Chitinophagales</taxon>
        <taxon>Chitinophagaceae</taxon>
        <taxon>Chitinophaga</taxon>
    </lineage>
</organism>
<dbReference type="Pfam" id="PF00144">
    <property type="entry name" value="Beta-lactamase"/>
    <property type="match status" value="1"/>
</dbReference>
<dbReference type="STRING" id="573321.SAMN04488505_110179"/>
<accession>A0A1H8GLX1</accession>
<gene>
    <name evidence="2" type="ORF">SAMN04488505_110179</name>
</gene>
<protein>
    <submittedName>
        <fullName evidence="2">CubicO group peptidase, beta-lactamase class C family</fullName>
    </submittedName>
</protein>
<dbReference type="SUPFAM" id="SSF56601">
    <property type="entry name" value="beta-lactamase/transpeptidase-like"/>
    <property type="match status" value="1"/>
</dbReference>
<dbReference type="RefSeq" id="WP_089919839.1">
    <property type="nucleotide sequence ID" value="NZ_FOBB01000010.1"/>
</dbReference>
<dbReference type="OrthoDB" id="9797709at2"/>
<evidence type="ECO:0000313" key="3">
    <source>
        <dbReference type="Proteomes" id="UP000198984"/>
    </source>
</evidence>
<keyword evidence="3" id="KW-1185">Reference proteome</keyword>
<dbReference type="AlphaFoldDB" id="A0A1H8GLX1"/>
<name>A0A1H8GLX1_9BACT</name>
<reference evidence="2 3" key="1">
    <citation type="submission" date="2016-10" db="EMBL/GenBank/DDBJ databases">
        <authorList>
            <person name="de Groot N.N."/>
        </authorList>
    </citation>
    <scope>NUCLEOTIDE SEQUENCE [LARGE SCALE GENOMIC DNA]</scope>
    <source>
        <strain evidence="2 3">DSM 21039</strain>
    </source>
</reference>
<evidence type="ECO:0000313" key="2">
    <source>
        <dbReference type="EMBL" id="SEN44819.1"/>
    </source>
</evidence>
<dbReference type="InterPro" id="IPR001466">
    <property type="entry name" value="Beta-lactam-related"/>
</dbReference>
<dbReference type="EMBL" id="FOBB01000010">
    <property type="protein sequence ID" value="SEN44819.1"/>
    <property type="molecule type" value="Genomic_DNA"/>
</dbReference>
<dbReference type="PANTHER" id="PTHR46825">
    <property type="entry name" value="D-ALANYL-D-ALANINE-CARBOXYPEPTIDASE/ENDOPEPTIDASE AMPH"/>
    <property type="match status" value="1"/>
</dbReference>
<dbReference type="InterPro" id="IPR050491">
    <property type="entry name" value="AmpC-like"/>
</dbReference>
<dbReference type="PANTHER" id="PTHR46825:SF12">
    <property type="entry name" value="PENICILLIN-BINDING PROTEIN 4"/>
    <property type="match status" value="1"/>
</dbReference>